<evidence type="ECO:0000313" key="3">
    <source>
        <dbReference type="Proteomes" id="UP000199766"/>
    </source>
</evidence>
<dbReference type="InterPro" id="IPR009057">
    <property type="entry name" value="Homeodomain-like_sf"/>
</dbReference>
<dbReference type="AlphaFoldDB" id="A0A1H9JDQ3"/>
<dbReference type="Pfam" id="PF08765">
    <property type="entry name" value="Mor"/>
    <property type="match status" value="1"/>
</dbReference>
<dbReference type="InterPro" id="IPR014875">
    <property type="entry name" value="Mor_transcription_activator"/>
</dbReference>
<keyword evidence="3" id="KW-1185">Reference proteome</keyword>
<dbReference type="OrthoDB" id="8908081at2"/>
<accession>A0A1H9JDQ3</accession>
<protein>
    <submittedName>
        <fullName evidence="2">Mor transcription activator family protein</fullName>
    </submittedName>
</protein>
<dbReference type="Proteomes" id="UP000199766">
    <property type="component" value="Unassembled WGS sequence"/>
</dbReference>
<reference evidence="2 3" key="1">
    <citation type="submission" date="2016-10" db="EMBL/GenBank/DDBJ databases">
        <authorList>
            <person name="de Groot N.N."/>
        </authorList>
    </citation>
    <scope>NUCLEOTIDE SEQUENCE [LARGE SCALE GENOMIC DNA]</scope>
    <source>
        <strain evidence="2 3">ATCC 35958</strain>
    </source>
</reference>
<sequence>MMERLFDRIDLSAVGAERLQPLEALMMPEWPQVWRDFATSHYLTLLSAPGANEVPMPKLASLAVELARGIAQDMSGTQPYIPSGERLSVNARTQHVMALLGQGQSYHEVAKATGLTASRIRKIETKQRRQQMAARQGCLLLD</sequence>
<organism evidence="2 3">
    <name type="scientific">Giesbergeria anulus</name>
    <dbReference type="NCBI Taxonomy" id="180197"/>
    <lineage>
        <taxon>Bacteria</taxon>
        <taxon>Pseudomonadati</taxon>
        <taxon>Pseudomonadota</taxon>
        <taxon>Betaproteobacteria</taxon>
        <taxon>Burkholderiales</taxon>
        <taxon>Comamonadaceae</taxon>
        <taxon>Giesbergeria</taxon>
    </lineage>
</organism>
<evidence type="ECO:0000259" key="1">
    <source>
        <dbReference type="Pfam" id="PF08765"/>
    </source>
</evidence>
<dbReference type="STRING" id="180197.SAMN02982919_01367"/>
<proteinExistence type="predicted"/>
<dbReference type="EMBL" id="FOGD01000002">
    <property type="protein sequence ID" value="SEQ84928.1"/>
    <property type="molecule type" value="Genomic_DNA"/>
</dbReference>
<evidence type="ECO:0000313" key="2">
    <source>
        <dbReference type="EMBL" id="SEQ84928.1"/>
    </source>
</evidence>
<dbReference type="RefSeq" id="WP_091454714.1">
    <property type="nucleotide sequence ID" value="NZ_FOGD01000002.1"/>
</dbReference>
<name>A0A1H9JDQ3_9BURK</name>
<feature type="domain" description="Mor transcription activator" evidence="1">
    <location>
        <begin position="61"/>
        <end position="137"/>
    </location>
</feature>
<dbReference type="SUPFAM" id="SSF46689">
    <property type="entry name" value="Homeodomain-like"/>
    <property type="match status" value="1"/>
</dbReference>
<gene>
    <name evidence="2" type="ORF">SAMN02982919_01367</name>
</gene>